<dbReference type="FunFam" id="2.40.50.40:FF:000004">
    <property type="entry name" value="C-X-C motif chemokine"/>
    <property type="match status" value="1"/>
</dbReference>
<keyword evidence="4 6" id="KW-0964">Secreted</keyword>
<dbReference type="CDD" id="cd00273">
    <property type="entry name" value="Chemokine_CXC"/>
    <property type="match status" value="1"/>
</dbReference>
<dbReference type="AlphaFoldDB" id="A0A1A6GRS5"/>
<dbReference type="InterPro" id="IPR033899">
    <property type="entry name" value="CXC_Chemokine_domain"/>
</dbReference>
<dbReference type="Proteomes" id="UP000092124">
    <property type="component" value="Unassembled WGS sequence"/>
</dbReference>
<dbReference type="EMBL" id="LZPO01075851">
    <property type="protein sequence ID" value="OBS69018.1"/>
    <property type="molecule type" value="Genomic_DNA"/>
</dbReference>
<evidence type="ECO:0000256" key="5">
    <source>
        <dbReference type="ARBA" id="ARBA00023157"/>
    </source>
</evidence>
<dbReference type="OrthoDB" id="9948647at2759"/>
<dbReference type="InterPro" id="IPR036048">
    <property type="entry name" value="Interleukin_8-like_sf"/>
</dbReference>
<comment type="subcellular location">
    <subcellularLocation>
        <location evidence="1 6">Secreted</location>
    </subcellularLocation>
</comment>
<dbReference type="GO" id="GO:0006952">
    <property type="term" value="P:defense response"/>
    <property type="evidence" value="ECO:0007669"/>
    <property type="project" value="InterPro"/>
</dbReference>
<name>A0A1A6GRS5_NEOLE</name>
<dbReference type="STRING" id="56216.A0A1A6GRS5"/>
<dbReference type="Gene3D" id="2.40.50.40">
    <property type="match status" value="1"/>
</dbReference>
<evidence type="ECO:0000256" key="2">
    <source>
        <dbReference type="ARBA" id="ARBA00010665"/>
    </source>
</evidence>
<keyword evidence="10" id="KW-1185">Reference proteome</keyword>
<evidence type="ECO:0000256" key="6">
    <source>
        <dbReference type="RuleBase" id="RU361149"/>
    </source>
</evidence>
<feature type="region of interest" description="Disordered" evidence="7">
    <location>
        <begin position="88"/>
        <end position="125"/>
    </location>
</feature>
<evidence type="ECO:0000256" key="3">
    <source>
        <dbReference type="ARBA" id="ARBA00022514"/>
    </source>
</evidence>
<dbReference type="GO" id="GO:0006955">
    <property type="term" value="P:immune response"/>
    <property type="evidence" value="ECO:0007669"/>
    <property type="project" value="InterPro"/>
</dbReference>
<dbReference type="GO" id="GO:0008009">
    <property type="term" value="F:chemokine activity"/>
    <property type="evidence" value="ECO:0007669"/>
    <property type="project" value="InterPro"/>
</dbReference>
<comment type="caution">
    <text evidence="9">The sequence shown here is derived from an EMBL/GenBank/DDBJ whole genome shotgun (WGS) entry which is preliminary data.</text>
</comment>
<feature type="domain" description="Chemokine interleukin-8-like" evidence="8">
    <location>
        <begin position="27"/>
        <end position="88"/>
    </location>
</feature>
<feature type="chain" id="PRO_5008345812" description="C-X-C motif chemokine" evidence="6">
    <location>
        <begin position="22"/>
        <end position="125"/>
    </location>
</feature>
<evidence type="ECO:0000256" key="7">
    <source>
        <dbReference type="SAM" id="MobiDB-lite"/>
    </source>
</evidence>
<dbReference type="InterPro" id="IPR018048">
    <property type="entry name" value="Chemokine_CXC_CS"/>
</dbReference>
<dbReference type="Pfam" id="PF00048">
    <property type="entry name" value="IL8"/>
    <property type="match status" value="1"/>
</dbReference>
<feature type="compositionally biased region" description="Basic residues" evidence="7">
    <location>
        <begin position="93"/>
        <end position="125"/>
    </location>
</feature>
<evidence type="ECO:0000313" key="10">
    <source>
        <dbReference type="Proteomes" id="UP000092124"/>
    </source>
</evidence>
<evidence type="ECO:0000313" key="9">
    <source>
        <dbReference type="EMBL" id="OBS69018.1"/>
    </source>
</evidence>
<evidence type="ECO:0000256" key="1">
    <source>
        <dbReference type="ARBA" id="ARBA00004613"/>
    </source>
</evidence>
<keyword evidence="6" id="KW-0732">Signal</keyword>
<dbReference type="SUPFAM" id="SSF54117">
    <property type="entry name" value="Interleukin 8-like chemokines"/>
    <property type="match status" value="1"/>
</dbReference>
<proteinExistence type="inferred from homology"/>
<comment type="similarity">
    <text evidence="2 6">Belongs to the intercrine alpha (chemokine CxC) family.</text>
</comment>
<reference evidence="9 10" key="1">
    <citation type="submission" date="2016-06" db="EMBL/GenBank/DDBJ databases">
        <title>The Draft Genome Sequence and Annotation of the Desert Woodrat Neotoma lepida.</title>
        <authorList>
            <person name="Campbell M."/>
            <person name="Oakeson K.F."/>
            <person name="Yandell M."/>
            <person name="Halpert J.R."/>
            <person name="Dearing D."/>
        </authorList>
    </citation>
    <scope>NUCLEOTIDE SEQUENCE [LARGE SCALE GENOMIC DNA]</scope>
    <source>
        <strain evidence="9">417</strain>
        <tissue evidence="9">Liver</tissue>
    </source>
</reference>
<protein>
    <recommendedName>
        <fullName evidence="6">C-X-C motif chemokine</fullName>
    </recommendedName>
</protein>
<gene>
    <name evidence="9" type="ORF">A6R68_02451</name>
</gene>
<dbReference type="GO" id="GO:0005615">
    <property type="term" value="C:extracellular space"/>
    <property type="evidence" value="ECO:0007669"/>
    <property type="project" value="UniProtKB-UniRule"/>
</dbReference>
<dbReference type="InterPro" id="IPR039809">
    <property type="entry name" value="Chemokine_b/g/d"/>
</dbReference>
<organism evidence="9 10">
    <name type="scientific">Neotoma lepida</name>
    <name type="common">Desert woodrat</name>
    <dbReference type="NCBI Taxonomy" id="56216"/>
    <lineage>
        <taxon>Eukaryota</taxon>
        <taxon>Metazoa</taxon>
        <taxon>Chordata</taxon>
        <taxon>Craniata</taxon>
        <taxon>Vertebrata</taxon>
        <taxon>Euteleostomi</taxon>
        <taxon>Mammalia</taxon>
        <taxon>Eutheria</taxon>
        <taxon>Euarchontoglires</taxon>
        <taxon>Glires</taxon>
        <taxon>Rodentia</taxon>
        <taxon>Myomorpha</taxon>
        <taxon>Muroidea</taxon>
        <taxon>Cricetidae</taxon>
        <taxon>Neotominae</taxon>
        <taxon>Neotoma</taxon>
    </lineage>
</organism>
<evidence type="ECO:0000259" key="8">
    <source>
        <dbReference type="SMART" id="SM00199"/>
    </source>
</evidence>
<dbReference type="InterPro" id="IPR001811">
    <property type="entry name" value="Chemokine_IL8-like_dom"/>
</dbReference>
<evidence type="ECO:0000256" key="4">
    <source>
        <dbReference type="ARBA" id="ARBA00022525"/>
    </source>
</evidence>
<dbReference type="PANTHER" id="PTHR12015">
    <property type="entry name" value="SMALL INDUCIBLE CYTOKINE A"/>
    <property type="match status" value="1"/>
</dbReference>
<feature type="signal peptide" evidence="6">
    <location>
        <begin position="1"/>
        <end position="21"/>
    </location>
</feature>
<keyword evidence="5" id="KW-1015">Disulfide bond</keyword>
<dbReference type="InterPro" id="IPR001089">
    <property type="entry name" value="Chemokine_CXC"/>
</dbReference>
<dbReference type="PANTHER" id="PTHR12015:SF210">
    <property type="entry name" value="C-X-C MOTIF CHEMOKINE 9"/>
    <property type="match status" value="1"/>
</dbReference>
<dbReference type="SMART" id="SM00199">
    <property type="entry name" value="SCY"/>
    <property type="match status" value="1"/>
</dbReference>
<accession>A0A1A6GRS5</accession>
<keyword evidence="3 6" id="KW-0202">Cytokine</keyword>
<dbReference type="PRINTS" id="PR00437">
    <property type="entry name" value="SMALLCYTKCXC"/>
</dbReference>
<dbReference type="PROSITE" id="PS00471">
    <property type="entry name" value="SMALL_CYTOKINES_CXC"/>
    <property type="match status" value="1"/>
</dbReference>
<keyword evidence="6" id="KW-0145">Chemotaxis</keyword>
<sequence length="125" mass="14251">MKSTVLFLLGIIFLDQCGVQGTLVIRSQRCSCINTRRGTIHHKSLRDLKQFAPSPNCNKTEIIATLKNGVQTCLNPDSANVKKLMKEWEKQISQKKKQKRGKKHQKNKKTRKAKKPQGPRSKKTP</sequence>